<comment type="caution">
    <text evidence="2">The sequence shown here is derived from an EMBL/GenBank/DDBJ whole genome shotgun (WGS) entry which is preliminary data.</text>
</comment>
<keyword evidence="3" id="KW-1185">Reference proteome</keyword>
<evidence type="ECO:0000313" key="2">
    <source>
        <dbReference type="EMBL" id="MFD0975261.1"/>
    </source>
</evidence>
<keyword evidence="1" id="KW-0812">Transmembrane</keyword>
<feature type="transmembrane region" description="Helical" evidence="1">
    <location>
        <begin position="13"/>
        <end position="30"/>
    </location>
</feature>
<accession>A0ABW3IBA9</accession>
<proteinExistence type="predicted"/>
<dbReference type="EMBL" id="JBHTJP010000002">
    <property type="protein sequence ID" value="MFD0975261.1"/>
    <property type="molecule type" value="Genomic_DNA"/>
</dbReference>
<name>A0ABW3IBA9_9FLAO</name>
<keyword evidence="1" id="KW-1133">Transmembrane helix</keyword>
<keyword evidence="1" id="KW-0472">Membrane</keyword>
<gene>
    <name evidence="2" type="ORF">ACFQ1G_00515</name>
</gene>
<evidence type="ECO:0008006" key="4">
    <source>
        <dbReference type="Google" id="ProtNLM"/>
    </source>
</evidence>
<organism evidence="2 3">
    <name type="scientific">Salinimicrobium gaetbulicola</name>
    <dbReference type="NCBI Taxonomy" id="999702"/>
    <lineage>
        <taxon>Bacteria</taxon>
        <taxon>Pseudomonadati</taxon>
        <taxon>Bacteroidota</taxon>
        <taxon>Flavobacteriia</taxon>
        <taxon>Flavobacteriales</taxon>
        <taxon>Flavobacteriaceae</taxon>
        <taxon>Salinimicrobium</taxon>
    </lineage>
</organism>
<evidence type="ECO:0000256" key="1">
    <source>
        <dbReference type="SAM" id="Phobius"/>
    </source>
</evidence>
<evidence type="ECO:0000313" key="3">
    <source>
        <dbReference type="Proteomes" id="UP001597100"/>
    </source>
</evidence>
<dbReference type="RefSeq" id="WP_380736272.1">
    <property type="nucleotide sequence ID" value="NZ_JBHTJP010000002.1"/>
</dbReference>
<reference evidence="3" key="1">
    <citation type="journal article" date="2019" name="Int. J. Syst. Evol. Microbiol.">
        <title>The Global Catalogue of Microorganisms (GCM) 10K type strain sequencing project: providing services to taxonomists for standard genome sequencing and annotation.</title>
        <authorList>
            <consortium name="The Broad Institute Genomics Platform"/>
            <consortium name="The Broad Institute Genome Sequencing Center for Infectious Disease"/>
            <person name="Wu L."/>
            <person name="Ma J."/>
        </authorList>
    </citation>
    <scope>NUCLEOTIDE SEQUENCE [LARGE SCALE GENOMIC DNA]</scope>
    <source>
        <strain evidence="3">CCUG 60898</strain>
    </source>
</reference>
<sequence length="147" mass="16973">MSLNENGEEMGNFRIYIVLILLVLITTSALKAQENVNREMVERLYQVLQTRGNGPNDIVALTPGINWKEVESSADVDHRNTISFPAVMKNRWRSLEFRDLDFKEVTENEILVTGTVSARQHSECEFITSKFRHSWSLRDGEIVQFLE</sequence>
<protein>
    <recommendedName>
        <fullName evidence="4">SnoaL-like domain-containing protein</fullName>
    </recommendedName>
</protein>
<dbReference type="Proteomes" id="UP001597100">
    <property type="component" value="Unassembled WGS sequence"/>
</dbReference>